<comment type="caution">
    <text evidence="2">The sequence shown here is derived from an EMBL/GenBank/DDBJ whole genome shotgun (WGS) entry which is preliminary data.</text>
</comment>
<gene>
    <name evidence="2" type="ORF">A2W32_05405</name>
</gene>
<keyword evidence="1" id="KW-0472">Membrane</keyword>
<feature type="transmembrane region" description="Helical" evidence="1">
    <location>
        <begin position="177"/>
        <end position="206"/>
    </location>
</feature>
<feature type="transmembrane region" description="Helical" evidence="1">
    <location>
        <begin position="126"/>
        <end position="145"/>
    </location>
</feature>
<evidence type="ECO:0000313" key="3">
    <source>
        <dbReference type="Proteomes" id="UP000177371"/>
    </source>
</evidence>
<evidence type="ECO:0008006" key="4">
    <source>
        <dbReference type="Google" id="ProtNLM"/>
    </source>
</evidence>
<feature type="transmembrane region" description="Helical" evidence="1">
    <location>
        <begin position="308"/>
        <end position="326"/>
    </location>
</feature>
<feature type="transmembrane region" description="Helical" evidence="1">
    <location>
        <begin position="387"/>
        <end position="405"/>
    </location>
</feature>
<dbReference type="STRING" id="1802610.A2W32_05405"/>
<keyword evidence="1" id="KW-1133">Transmembrane helix</keyword>
<feature type="transmembrane region" description="Helical" evidence="1">
    <location>
        <begin position="9"/>
        <end position="29"/>
    </location>
</feature>
<evidence type="ECO:0000313" key="2">
    <source>
        <dbReference type="EMBL" id="OGC49749.1"/>
    </source>
</evidence>
<accession>A0A1F4UXT4</accession>
<keyword evidence="1" id="KW-0812">Transmembrane</keyword>
<feature type="transmembrane region" description="Helical" evidence="1">
    <location>
        <begin position="218"/>
        <end position="239"/>
    </location>
</feature>
<feature type="transmembrane region" description="Helical" evidence="1">
    <location>
        <begin position="71"/>
        <end position="90"/>
    </location>
</feature>
<dbReference type="EMBL" id="MEUT01000044">
    <property type="protein sequence ID" value="OGC49749.1"/>
    <property type="molecule type" value="Genomic_DNA"/>
</dbReference>
<evidence type="ECO:0000256" key="1">
    <source>
        <dbReference type="SAM" id="Phobius"/>
    </source>
</evidence>
<feature type="transmembrane region" description="Helical" evidence="1">
    <location>
        <begin position="335"/>
        <end position="354"/>
    </location>
</feature>
<reference evidence="2 3" key="1">
    <citation type="journal article" date="2016" name="Nat. Commun.">
        <title>Thousands of microbial genomes shed light on interconnected biogeochemical processes in an aquifer system.</title>
        <authorList>
            <person name="Anantharaman K."/>
            <person name="Brown C.T."/>
            <person name="Hug L.A."/>
            <person name="Sharon I."/>
            <person name="Castelle C.J."/>
            <person name="Probst A.J."/>
            <person name="Thomas B.C."/>
            <person name="Singh A."/>
            <person name="Wilkins M.J."/>
            <person name="Karaoz U."/>
            <person name="Brodie E.L."/>
            <person name="Williams K.H."/>
            <person name="Hubbard S.S."/>
            <person name="Banfield J.F."/>
        </authorList>
    </citation>
    <scope>NUCLEOTIDE SEQUENCE [LARGE SCALE GENOMIC DNA]</scope>
</reference>
<proteinExistence type="predicted"/>
<dbReference type="Proteomes" id="UP000177371">
    <property type="component" value="Unassembled WGS sequence"/>
</dbReference>
<feature type="transmembrane region" description="Helical" evidence="1">
    <location>
        <begin position="102"/>
        <end position="120"/>
    </location>
</feature>
<protein>
    <recommendedName>
        <fullName evidence="4">Glycosyltransferase RgtA/B/C/D-like domain-containing protein</fullName>
    </recommendedName>
</protein>
<dbReference type="AlphaFoldDB" id="A0A1F4UXT4"/>
<organism evidence="2 3">
    <name type="scientific">candidate division WWE3 bacterium RBG_16_37_10</name>
    <dbReference type="NCBI Taxonomy" id="1802610"/>
    <lineage>
        <taxon>Bacteria</taxon>
        <taxon>Katanobacteria</taxon>
    </lineage>
</organism>
<sequence>MTFKLNRDLLVISSMVVVFFTLVFFLNFFSNVKDDTQFSHEEYVYLTRSLLQNRLDIDYPNTDYIFHNNKFYWHLGLFPSILIMPLVTFFEQFLHLEFKQGYIQFFITLAIFLLAFKLSRKKRYDFSDSVLLAFSFVFSSVYIFNALTTWSWYFLQTVTVLFSFLSIYEYYGKKRWWLISLTIAILFMSRPTSALIIIFYLLSILFEKTQTFKKRLKNLFILFFAPSLAIVFLLLYNYARFENPLNSGYTLTNNWNYTEEQRFELTNYGLFNFKNIPSNFYYYFLNGLDPVLLNRGYKFILKPPFVKAGFPGTSFFVVSPIFLYVFKLREKSKENIFYIISIIITLLILLTYYWPGWLQLGPRYTLDFLPMLYILLLASFKDKKVSNIAKILIFFSAFLNIYLYSSLFH</sequence>
<name>A0A1F4UXT4_UNCKA</name>